<feature type="chain" id="PRO_5016614837" evidence="1">
    <location>
        <begin position="19"/>
        <end position="59"/>
    </location>
</feature>
<name>A0A379F4X1_PROVU</name>
<keyword evidence="1" id="KW-0732">Signal</keyword>
<reference evidence="2 3" key="1">
    <citation type="submission" date="2018-06" db="EMBL/GenBank/DDBJ databases">
        <authorList>
            <consortium name="Pathogen Informatics"/>
            <person name="Doyle S."/>
        </authorList>
    </citation>
    <scope>NUCLEOTIDE SEQUENCE [LARGE SCALE GENOMIC DNA]</scope>
    <source>
        <strain evidence="2 3">NCTC10376</strain>
    </source>
</reference>
<dbReference type="PROSITE" id="PS51257">
    <property type="entry name" value="PROKAR_LIPOPROTEIN"/>
    <property type="match status" value="1"/>
</dbReference>
<protein>
    <submittedName>
        <fullName evidence="2">Lipoprotein</fullName>
    </submittedName>
</protein>
<dbReference type="OrthoDB" id="6464236at2"/>
<gene>
    <name evidence="2" type="ORF">NCTC10376_00478</name>
</gene>
<evidence type="ECO:0000256" key="1">
    <source>
        <dbReference type="SAM" id="SignalP"/>
    </source>
</evidence>
<evidence type="ECO:0000313" key="3">
    <source>
        <dbReference type="Proteomes" id="UP000254331"/>
    </source>
</evidence>
<proteinExistence type="predicted"/>
<dbReference type="AlphaFoldDB" id="A0A379F4X1"/>
<dbReference type="Proteomes" id="UP000254331">
    <property type="component" value="Unassembled WGS sequence"/>
</dbReference>
<feature type="signal peptide" evidence="1">
    <location>
        <begin position="1"/>
        <end position="18"/>
    </location>
</feature>
<accession>A0A379F4X1</accession>
<keyword evidence="2" id="KW-0449">Lipoprotein</keyword>
<dbReference type="GeneID" id="93394823"/>
<dbReference type="EMBL" id="UGTW01000001">
    <property type="protein sequence ID" value="SUC14669.1"/>
    <property type="molecule type" value="Genomic_DNA"/>
</dbReference>
<evidence type="ECO:0000313" key="2">
    <source>
        <dbReference type="EMBL" id="SUC14669.1"/>
    </source>
</evidence>
<sequence>MRLLILFCVFFISACSSTGSIESQENRKHKEDPYADSTLNSIKANQNIYIEQQRSKGNF</sequence>
<organism evidence="2 3">
    <name type="scientific">Proteus vulgaris</name>
    <dbReference type="NCBI Taxonomy" id="585"/>
    <lineage>
        <taxon>Bacteria</taxon>
        <taxon>Pseudomonadati</taxon>
        <taxon>Pseudomonadota</taxon>
        <taxon>Gammaproteobacteria</taxon>
        <taxon>Enterobacterales</taxon>
        <taxon>Morganellaceae</taxon>
        <taxon>Proteus</taxon>
    </lineage>
</organism>
<dbReference type="RefSeq" id="WP_036937952.1">
    <property type="nucleotide sequence ID" value="NZ_CABMNT010000001.1"/>
</dbReference>